<proteinExistence type="predicted"/>
<evidence type="ECO:0000313" key="1">
    <source>
        <dbReference type="EMBL" id="SEU40402.1"/>
    </source>
</evidence>
<reference evidence="1 2" key="1">
    <citation type="submission" date="2016-10" db="EMBL/GenBank/DDBJ databases">
        <authorList>
            <person name="de Groot N.N."/>
        </authorList>
    </citation>
    <scope>NUCLEOTIDE SEQUENCE [LARGE SCALE GENOMIC DNA]</scope>
    <source>
        <strain evidence="1 2">CGMCC 4.5598</strain>
    </source>
</reference>
<dbReference type="EMBL" id="FOHX01000018">
    <property type="protein sequence ID" value="SEU40402.1"/>
    <property type="molecule type" value="Genomic_DNA"/>
</dbReference>
<dbReference type="RefSeq" id="WP_143082545.1">
    <property type="nucleotide sequence ID" value="NZ_FOHX01000018.1"/>
</dbReference>
<protein>
    <submittedName>
        <fullName evidence="1">Uncharacterized protein</fullName>
    </submittedName>
</protein>
<dbReference type="OrthoDB" id="3837916at2"/>
<keyword evidence="2" id="KW-1185">Reference proteome</keyword>
<sequence>MRLRYVLAGYRVATRAHFRDWQEQGLPGPHLLSLSDCVVDLVPVDPDGWDRWFASSQEAEIARDQAGRPELHVLGAGFAADDVPGLQDDMARDGWDGSLPERLIRREEFPGAGERRLGFELVGFDVAGWHTWTCIGGLVTDVHQATGIRPGPDGLIQDEQDARRAAQWLTDSGLGDPKVFLWAAALLTEPPRATLPAKSS</sequence>
<dbReference type="Proteomes" id="UP000199361">
    <property type="component" value="Unassembled WGS sequence"/>
</dbReference>
<organism evidence="1 2">
    <name type="scientific">Nonomuraea wenchangensis</name>
    <dbReference type="NCBI Taxonomy" id="568860"/>
    <lineage>
        <taxon>Bacteria</taxon>
        <taxon>Bacillati</taxon>
        <taxon>Actinomycetota</taxon>
        <taxon>Actinomycetes</taxon>
        <taxon>Streptosporangiales</taxon>
        <taxon>Streptosporangiaceae</taxon>
        <taxon>Nonomuraea</taxon>
    </lineage>
</organism>
<dbReference type="AlphaFoldDB" id="A0A1I0LKU8"/>
<gene>
    <name evidence="1" type="ORF">SAMN05421811_11818</name>
</gene>
<accession>A0A1I0LKU8</accession>
<evidence type="ECO:0000313" key="2">
    <source>
        <dbReference type="Proteomes" id="UP000199361"/>
    </source>
</evidence>
<name>A0A1I0LKU8_9ACTN</name>
<dbReference type="STRING" id="568860.SAMN05421811_11818"/>